<reference evidence="3" key="1">
    <citation type="journal article" date="2019" name="Int. J. Syst. Evol. Microbiol.">
        <title>The Global Catalogue of Microorganisms (GCM) 10K type strain sequencing project: providing services to taxonomists for standard genome sequencing and annotation.</title>
        <authorList>
            <consortium name="The Broad Institute Genomics Platform"/>
            <consortium name="The Broad Institute Genome Sequencing Center for Infectious Disease"/>
            <person name="Wu L."/>
            <person name="Ma J."/>
        </authorList>
    </citation>
    <scope>NUCLEOTIDE SEQUENCE [LARGE SCALE GENOMIC DNA]</scope>
    <source>
        <strain evidence="3">JCM 3115</strain>
    </source>
</reference>
<proteinExistence type="predicted"/>
<dbReference type="EMBL" id="BMQJ01000002">
    <property type="protein sequence ID" value="GGP83759.1"/>
    <property type="molecule type" value="Genomic_DNA"/>
</dbReference>
<organism evidence="2 3">
    <name type="scientific">Streptosporangium pseudovulgare</name>
    <dbReference type="NCBI Taxonomy" id="35765"/>
    <lineage>
        <taxon>Bacteria</taxon>
        <taxon>Bacillati</taxon>
        <taxon>Actinomycetota</taxon>
        <taxon>Actinomycetes</taxon>
        <taxon>Streptosporangiales</taxon>
        <taxon>Streptosporangiaceae</taxon>
        <taxon>Streptosporangium</taxon>
    </lineage>
</organism>
<evidence type="ECO:0008006" key="4">
    <source>
        <dbReference type="Google" id="ProtNLM"/>
    </source>
</evidence>
<feature type="signal peptide" evidence="1">
    <location>
        <begin position="1"/>
        <end position="20"/>
    </location>
</feature>
<accession>A0ABQ2QKR1</accession>
<sequence length="71" mass="7126">MAAVVDAVVAVVAAAPAAGAVTVAASAVPVAMTRPNARGATASDESCLKGKVLMVRQRLVQLCTKHAETPR</sequence>
<evidence type="ECO:0000313" key="2">
    <source>
        <dbReference type="EMBL" id="GGP83759.1"/>
    </source>
</evidence>
<comment type="caution">
    <text evidence="2">The sequence shown here is derived from an EMBL/GenBank/DDBJ whole genome shotgun (WGS) entry which is preliminary data.</text>
</comment>
<feature type="chain" id="PRO_5046495173" description="Secreted protein" evidence="1">
    <location>
        <begin position="21"/>
        <end position="71"/>
    </location>
</feature>
<gene>
    <name evidence="2" type="ORF">GCM10010140_10860</name>
</gene>
<evidence type="ECO:0000313" key="3">
    <source>
        <dbReference type="Proteomes" id="UP000611554"/>
    </source>
</evidence>
<protein>
    <recommendedName>
        <fullName evidence="4">Secreted protein</fullName>
    </recommendedName>
</protein>
<keyword evidence="3" id="KW-1185">Reference proteome</keyword>
<evidence type="ECO:0000256" key="1">
    <source>
        <dbReference type="SAM" id="SignalP"/>
    </source>
</evidence>
<dbReference type="Proteomes" id="UP000611554">
    <property type="component" value="Unassembled WGS sequence"/>
</dbReference>
<name>A0ABQ2QKR1_9ACTN</name>
<keyword evidence="1" id="KW-0732">Signal</keyword>